<evidence type="ECO:0000313" key="1">
    <source>
        <dbReference type="EMBL" id="PIY94707.1"/>
    </source>
</evidence>
<dbReference type="Gene3D" id="3.40.50.150">
    <property type="entry name" value="Vaccinia Virus protein VP39"/>
    <property type="match status" value="1"/>
</dbReference>
<reference evidence="2" key="1">
    <citation type="submission" date="2017-09" db="EMBL/GenBank/DDBJ databases">
        <title>Depth-based differentiation of microbial function through sediment-hosted aquifers and enrichment of novel symbionts in the deep terrestrial subsurface.</title>
        <authorList>
            <person name="Probst A.J."/>
            <person name="Ladd B."/>
            <person name="Jarett J.K."/>
            <person name="Geller-Mcgrath D.E."/>
            <person name="Sieber C.M.K."/>
            <person name="Emerson J.B."/>
            <person name="Anantharaman K."/>
            <person name="Thomas B.C."/>
            <person name="Malmstrom R."/>
            <person name="Stieglmeier M."/>
            <person name="Klingl A."/>
            <person name="Woyke T."/>
            <person name="Ryan C.M."/>
            <person name="Banfield J.F."/>
        </authorList>
    </citation>
    <scope>NUCLEOTIDE SEQUENCE [LARGE SCALE GENOMIC DNA]</scope>
</reference>
<evidence type="ECO:0008006" key="3">
    <source>
        <dbReference type="Google" id="ProtNLM"/>
    </source>
</evidence>
<protein>
    <recommendedName>
        <fullName evidence="3">Methyltransferase domain-containing protein</fullName>
    </recommendedName>
</protein>
<gene>
    <name evidence="1" type="ORF">COY67_02210</name>
</gene>
<proteinExistence type="predicted"/>
<dbReference type="Pfam" id="PF13489">
    <property type="entry name" value="Methyltransf_23"/>
    <property type="match status" value="1"/>
</dbReference>
<dbReference type="EMBL" id="PFMC01000059">
    <property type="protein sequence ID" value="PIY94707.1"/>
    <property type="molecule type" value="Genomic_DNA"/>
</dbReference>
<sequence>MVPDIQQGATLWNPDPITVKTRVALSQKDSATHFYLTRFVKKTTKERGDLTMDNVGFEYRNKEGETAFETFLKYSNEKEKSSAVLGRILNRLLIRDGMTFLDVGSGNGEFLRLALSRINHPQRVEFVLLEPSRDLANQLRLTTHHFPCNSTVLVECSTFENLITNSQFDIILASHVPLAKDQLEKLPGIFERMLRLLKPDGSLIVVLRAKDDIHEFRTVFKSWLMGRDYRSVIIDDAVSILEDFARTMPLRISKFSAEAELHLPYPGNMRDVISIVEFFLNKKWKEFPDNVRQSVLEYIRQRKSILRHIDGFVVAEKIPSSQTHL</sequence>
<organism evidence="1 2">
    <name type="scientific">Candidatus Komeilibacteria bacterium CG_4_10_14_0_8_um_filter_37_78</name>
    <dbReference type="NCBI Taxonomy" id="1974471"/>
    <lineage>
        <taxon>Bacteria</taxon>
        <taxon>Candidatus Komeiliibacteriota</taxon>
    </lineage>
</organism>
<evidence type="ECO:0000313" key="2">
    <source>
        <dbReference type="Proteomes" id="UP000228689"/>
    </source>
</evidence>
<dbReference type="CDD" id="cd02440">
    <property type="entry name" value="AdoMet_MTases"/>
    <property type="match status" value="1"/>
</dbReference>
<dbReference type="InterPro" id="IPR029063">
    <property type="entry name" value="SAM-dependent_MTases_sf"/>
</dbReference>
<dbReference type="SUPFAM" id="SSF53335">
    <property type="entry name" value="S-adenosyl-L-methionine-dependent methyltransferases"/>
    <property type="match status" value="1"/>
</dbReference>
<comment type="caution">
    <text evidence="1">The sequence shown here is derived from an EMBL/GenBank/DDBJ whole genome shotgun (WGS) entry which is preliminary data.</text>
</comment>
<accession>A0A2M7RDM1</accession>
<name>A0A2M7RDM1_9BACT</name>
<dbReference type="AlphaFoldDB" id="A0A2M7RDM1"/>
<dbReference type="Proteomes" id="UP000228689">
    <property type="component" value="Unassembled WGS sequence"/>
</dbReference>